<organism evidence="2 3">
    <name type="scientific">Symbiodinium necroappetens</name>
    <dbReference type="NCBI Taxonomy" id="1628268"/>
    <lineage>
        <taxon>Eukaryota</taxon>
        <taxon>Sar</taxon>
        <taxon>Alveolata</taxon>
        <taxon>Dinophyceae</taxon>
        <taxon>Suessiales</taxon>
        <taxon>Symbiodiniaceae</taxon>
        <taxon>Symbiodinium</taxon>
    </lineage>
</organism>
<proteinExistence type="predicted"/>
<comment type="caution">
    <text evidence="2">The sequence shown here is derived from an EMBL/GenBank/DDBJ whole genome shotgun (WGS) entry which is preliminary data.</text>
</comment>
<reference evidence="2" key="1">
    <citation type="submission" date="2021-02" db="EMBL/GenBank/DDBJ databases">
        <authorList>
            <person name="Dougan E. K."/>
            <person name="Rhodes N."/>
            <person name="Thang M."/>
            <person name="Chan C."/>
        </authorList>
    </citation>
    <scope>NUCLEOTIDE SEQUENCE</scope>
</reference>
<name>A0A812RK72_9DINO</name>
<dbReference type="OrthoDB" id="409397at2759"/>
<evidence type="ECO:0000313" key="2">
    <source>
        <dbReference type="EMBL" id="CAE7441571.1"/>
    </source>
</evidence>
<evidence type="ECO:0000313" key="3">
    <source>
        <dbReference type="Proteomes" id="UP000601435"/>
    </source>
</evidence>
<protein>
    <submittedName>
        <fullName evidence="2">KIFC3 protein</fullName>
    </submittedName>
</protein>
<sequence length="157" mass="17880">MTRENFLLYSENLDCCHPVRRHLYDVLVSDMGQAFCNSRCIVERISPQSAFKAADAWGGVDQTKVMQHSLFCPLGPGEVPHRYKFYKAILAGCIPVLFDFPSYFPKQRSWWKEFGSPFQLSLPFFEVIPYTEFAQAPVSLKGRSQESCTFLSSNSCG</sequence>
<dbReference type="Pfam" id="PF03016">
    <property type="entry name" value="Exostosin_GT47"/>
    <property type="match status" value="1"/>
</dbReference>
<dbReference type="EMBL" id="CAJNJA010019231">
    <property type="protein sequence ID" value="CAE7441571.1"/>
    <property type="molecule type" value="Genomic_DNA"/>
</dbReference>
<feature type="domain" description="Exostosin GT47" evidence="1">
    <location>
        <begin position="22"/>
        <end position="134"/>
    </location>
</feature>
<evidence type="ECO:0000259" key="1">
    <source>
        <dbReference type="Pfam" id="PF03016"/>
    </source>
</evidence>
<gene>
    <name evidence="2" type="primary">KIFC3</name>
    <name evidence="2" type="ORF">SNEC2469_LOCUS12136</name>
</gene>
<dbReference type="AlphaFoldDB" id="A0A812RK72"/>
<dbReference type="InterPro" id="IPR040911">
    <property type="entry name" value="Exostosin_GT47"/>
</dbReference>
<accession>A0A812RK72</accession>
<keyword evidence="3" id="KW-1185">Reference proteome</keyword>
<dbReference type="Proteomes" id="UP000601435">
    <property type="component" value="Unassembled WGS sequence"/>
</dbReference>